<dbReference type="PANTHER" id="PTHR43245">
    <property type="entry name" value="BIFUNCTIONAL POLYMYXIN RESISTANCE PROTEIN ARNA"/>
    <property type="match status" value="1"/>
</dbReference>
<comment type="caution">
    <text evidence="2">The sequence shown here is derived from an EMBL/GenBank/DDBJ whole genome shotgun (WGS) entry which is preliminary data.</text>
</comment>
<dbReference type="PANTHER" id="PTHR43245:SF55">
    <property type="entry name" value="NAD(P)-BINDING DOMAIN-CONTAINING PROTEIN"/>
    <property type="match status" value="1"/>
</dbReference>
<dbReference type="EMBL" id="JARRTL010000010">
    <property type="protein sequence ID" value="MEC0485683.1"/>
    <property type="molecule type" value="Genomic_DNA"/>
</dbReference>
<dbReference type="OrthoDB" id="9779902at2"/>
<accession>A0A0T6BT59</accession>
<dbReference type="RefSeq" id="WP_048355302.1">
    <property type="nucleotide sequence ID" value="NZ_CP023481.1"/>
</dbReference>
<proteinExistence type="predicted"/>
<keyword evidence="5" id="KW-1185">Reference proteome</keyword>
<evidence type="ECO:0000313" key="2">
    <source>
        <dbReference type="EMBL" id="KRT94831.1"/>
    </source>
</evidence>
<dbReference type="SUPFAM" id="SSF51735">
    <property type="entry name" value="NAD(P)-binding Rossmann-fold domains"/>
    <property type="match status" value="1"/>
</dbReference>
<dbReference type="EMBL" id="LECW02000005">
    <property type="protein sequence ID" value="KRT94831.1"/>
    <property type="molecule type" value="Genomic_DNA"/>
</dbReference>
<dbReference type="InterPro" id="IPR036291">
    <property type="entry name" value="NAD(P)-bd_dom_sf"/>
</dbReference>
<gene>
    <name evidence="2" type="ORF">AB447_213370</name>
    <name evidence="3" type="ORF">P8828_12640</name>
</gene>
<name>A0A0T6BT59_9BACI</name>
<protein>
    <submittedName>
        <fullName evidence="3">NAD(P)-dependent oxidoreductase</fullName>
    </submittedName>
</protein>
<feature type="domain" description="NAD-dependent epimerase/dehydratase" evidence="1">
    <location>
        <begin position="4"/>
        <end position="173"/>
    </location>
</feature>
<dbReference type="Proteomes" id="UP000036168">
    <property type="component" value="Unassembled WGS sequence"/>
</dbReference>
<dbReference type="Gene3D" id="3.40.50.720">
    <property type="entry name" value="NAD(P)-binding Rossmann-like Domain"/>
    <property type="match status" value="1"/>
</dbReference>
<reference evidence="2 4" key="1">
    <citation type="journal article" date="2015" name="Int. J. Syst. Evol. Microbiol.">
        <title>Bacillus glycinifermentans sp. nov., isolated from fermented soybean paste.</title>
        <authorList>
            <person name="Kim S.J."/>
            <person name="Dunlap C.A."/>
            <person name="Kwon S.W."/>
            <person name="Rooney A.P."/>
        </authorList>
    </citation>
    <scope>NUCLEOTIDE SEQUENCE [LARGE SCALE GENOMIC DNA]</scope>
    <source>
        <strain evidence="2 4">GO-13</strain>
    </source>
</reference>
<reference evidence="3 5" key="3">
    <citation type="submission" date="2023-03" db="EMBL/GenBank/DDBJ databases">
        <title>Agriculturally important microbes genome sequencing.</title>
        <authorList>
            <person name="Dunlap C."/>
        </authorList>
    </citation>
    <scope>NUCLEOTIDE SEQUENCE [LARGE SCALE GENOMIC DNA]</scope>
    <source>
        <strain evidence="3 5">CBP-3203</strain>
    </source>
</reference>
<dbReference type="InterPro" id="IPR001509">
    <property type="entry name" value="Epimerase_deHydtase"/>
</dbReference>
<dbReference type="Pfam" id="PF01370">
    <property type="entry name" value="Epimerase"/>
    <property type="match status" value="1"/>
</dbReference>
<dbReference type="InterPro" id="IPR050177">
    <property type="entry name" value="Lipid_A_modif_metabolic_enz"/>
</dbReference>
<organism evidence="2 4">
    <name type="scientific">Bacillus glycinifermentans</name>
    <dbReference type="NCBI Taxonomy" id="1664069"/>
    <lineage>
        <taxon>Bacteria</taxon>
        <taxon>Bacillati</taxon>
        <taxon>Bacillota</taxon>
        <taxon>Bacilli</taxon>
        <taxon>Bacillales</taxon>
        <taxon>Bacillaceae</taxon>
        <taxon>Bacillus</taxon>
    </lineage>
</organism>
<evidence type="ECO:0000313" key="5">
    <source>
        <dbReference type="Proteomes" id="UP001341297"/>
    </source>
</evidence>
<dbReference type="AlphaFoldDB" id="A0A0T6BT59"/>
<evidence type="ECO:0000259" key="1">
    <source>
        <dbReference type="Pfam" id="PF01370"/>
    </source>
</evidence>
<sequence>MKKVTIVGGSGTVGRILIRGLSDEGYDLTVMDVKKPEEELPARFIQADARNDEETVKAIPEDTDVLINLLAVKPTGNLLDKHEFENMTDIFFKATYTMLMAAVQRGVPKVIFASSNHVTDVYEQNGVSLLKRPIQTEDYPLSKSLYGLLKLASENLGYLFSHHSGVPVSVINLRIGTAVENEKEALLTKPRTKKTLLSKKDLVGIFKSAIEADKTYGTYYAVSDNPDRPWSITSAIRELGYEPKVNSADLMKKD</sequence>
<evidence type="ECO:0000313" key="4">
    <source>
        <dbReference type="Proteomes" id="UP000036168"/>
    </source>
</evidence>
<dbReference type="Proteomes" id="UP001341297">
    <property type="component" value="Unassembled WGS sequence"/>
</dbReference>
<reference evidence="2" key="2">
    <citation type="submission" date="2015-10" db="EMBL/GenBank/DDBJ databases">
        <authorList>
            <person name="Gilbert D.G."/>
        </authorList>
    </citation>
    <scope>NUCLEOTIDE SEQUENCE</scope>
    <source>
        <strain evidence="2">GO-13</strain>
    </source>
</reference>
<evidence type="ECO:0000313" key="3">
    <source>
        <dbReference type="EMBL" id="MEC0485683.1"/>
    </source>
</evidence>
<dbReference type="STRING" id="1664069.BGLY_3571"/>